<keyword evidence="2 5" id="KW-0808">Transferase</keyword>
<gene>
    <name evidence="5 7" type="primary">mdcB</name>
    <name evidence="7" type="ORF">CR492_00265</name>
</gene>
<name>A0A2J7TKX5_METSI</name>
<comment type="function">
    <text evidence="5">Involved in the formation of 2-(5''-phosphoribosyl)-3'-dephosphocoenzyme-A, the prosthetic group of the acyl-carrier protein of the malonate decarboxylase.</text>
</comment>
<dbReference type="GO" id="GO:0005524">
    <property type="term" value="F:ATP binding"/>
    <property type="evidence" value="ECO:0007669"/>
    <property type="project" value="UniProtKB-KW"/>
</dbReference>
<keyword evidence="3 5" id="KW-0547">Nucleotide-binding</keyword>
<evidence type="ECO:0000256" key="1">
    <source>
        <dbReference type="ARBA" id="ARBA00001210"/>
    </source>
</evidence>
<dbReference type="EC" id="2.4.2.52" evidence="5"/>
<dbReference type="Gene3D" id="1.10.4200.10">
    <property type="entry name" value="Triphosphoribosyl-dephospho-CoA protein"/>
    <property type="match status" value="1"/>
</dbReference>
<dbReference type="NCBIfam" id="TIGR03132">
    <property type="entry name" value="malonate_mdcB"/>
    <property type="match status" value="1"/>
</dbReference>
<sequence>MTGALAVRADAPRLAPSLDRGAKPSPRELGALAAACLHLEVETYPKPGLVSQIDNGSHSDMDAALLHRSARALEPFFVTLAEAGAAGADMGSLRAIGVAAEAVMLKATSGVNTHRGAIFGLGLLCAAAGAGAAAPLGLTVRARYGRAIAEGPVPLRSHGAEARRRFGASGARGEAAAGFPAVYRTGAPALVDGLKRSGGDFEAARVQAVFALIAGVTDTNLLHRAAAAGLAFAQSEARGFLRRGGVGAADWRDEAARIHAAFVARRLSPGGSADLLAFSLFVHAVEQLPTRLNPSVRPFESGPISSQSNDFIPPESGR</sequence>
<dbReference type="InterPro" id="IPR017555">
    <property type="entry name" value="TriPribosyl-deP-CoA_syn"/>
</dbReference>
<protein>
    <recommendedName>
        <fullName evidence="5">Probable 2-(5''-triphosphoribosyl)-3'-dephosphocoenzyme-A synthase</fullName>
        <shortName evidence="5">2-(5''-triphosphoribosyl)-3'-dephospho-CoA synthase</shortName>
        <ecNumber evidence="5">2.4.2.52</ecNumber>
    </recommendedName>
</protein>
<evidence type="ECO:0000313" key="8">
    <source>
        <dbReference type="Proteomes" id="UP000236286"/>
    </source>
</evidence>
<evidence type="ECO:0000313" key="7">
    <source>
        <dbReference type="EMBL" id="PNG27421.1"/>
    </source>
</evidence>
<dbReference type="HAMAP" id="MF_01883">
    <property type="entry name" value="MdcB"/>
    <property type="match status" value="1"/>
</dbReference>
<evidence type="ECO:0000256" key="2">
    <source>
        <dbReference type="ARBA" id="ARBA00022679"/>
    </source>
</evidence>
<dbReference type="GO" id="GO:0051191">
    <property type="term" value="P:prosthetic group biosynthetic process"/>
    <property type="evidence" value="ECO:0007669"/>
    <property type="project" value="TreeGrafter"/>
</dbReference>
<proteinExistence type="inferred from homology"/>
<comment type="similarity">
    <text evidence="5">Belongs to the CitG/MdcB family.</text>
</comment>
<dbReference type="AlphaFoldDB" id="A0A2J7TKX5"/>
<evidence type="ECO:0000256" key="6">
    <source>
        <dbReference type="SAM" id="MobiDB-lite"/>
    </source>
</evidence>
<reference evidence="7 8" key="1">
    <citation type="submission" date="2017-10" db="EMBL/GenBank/DDBJ databases">
        <title>Genome announcement of Methylocella silvestris TVC from permafrost.</title>
        <authorList>
            <person name="Wang J."/>
            <person name="Geng K."/>
            <person name="Ul-Haque F."/>
            <person name="Crombie A.T."/>
            <person name="Street L.E."/>
            <person name="Wookey P.A."/>
            <person name="Murrell J.C."/>
            <person name="Pratscher J."/>
        </authorList>
    </citation>
    <scope>NUCLEOTIDE SEQUENCE [LARGE SCALE GENOMIC DNA]</scope>
    <source>
        <strain evidence="7 8">TVC</strain>
    </source>
</reference>
<keyword evidence="4 5" id="KW-0067">ATP-binding</keyword>
<organism evidence="7 8">
    <name type="scientific">Methylocella silvestris</name>
    <dbReference type="NCBI Taxonomy" id="199596"/>
    <lineage>
        <taxon>Bacteria</taxon>
        <taxon>Pseudomonadati</taxon>
        <taxon>Pseudomonadota</taxon>
        <taxon>Alphaproteobacteria</taxon>
        <taxon>Hyphomicrobiales</taxon>
        <taxon>Beijerinckiaceae</taxon>
        <taxon>Methylocella</taxon>
    </lineage>
</organism>
<comment type="caution">
    <text evidence="7">The sequence shown here is derived from an EMBL/GenBank/DDBJ whole genome shotgun (WGS) entry which is preliminary data.</text>
</comment>
<dbReference type="EMBL" id="PDZR01000001">
    <property type="protein sequence ID" value="PNG27421.1"/>
    <property type="molecule type" value="Genomic_DNA"/>
</dbReference>
<dbReference type="OrthoDB" id="114886at2"/>
<evidence type="ECO:0000256" key="4">
    <source>
        <dbReference type="ARBA" id="ARBA00022840"/>
    </source>
</evidence>
<dbReference type="InterPro" id="IPR002736">
    <property type="entry name" value="CitG"/>
</dbReference>
<evidence type="ECO:0000256" key="5">
    <source>
        <dbReference type="HAMAP-Rule" id="MF_01883"/>
    </source>
</evidence>
<dbReference type="Proteomes" id="UP000236286">
    <property type="component" value="Unassembled WGS sequence"/>
</dbReference>
<comment type="catalytic activity">
    <reaction evidence="1 5">
        <text>3'-dephospho-CoA + ATP = 2'-(5''-triphospho-alpha-D-ribosyl)-3'-dephospho-CoA + adenine</text>
        <dbReference type="Rhea" id="RHEA:15117"/>
        <dbReference type="ChEBI" id="CHEBI:16708"/>
        <dbReference type="ChEBI" id="CHEBI:30616"/>
        <dbReference type="ChEBI" id="CHEBI:57328"/>
        <dbReference type="ChEBI" id="CHEBI:61378"/>
        <dbReference type="EC" id="2.4.2.52"/>
    </reaction>
</comment>
<feature type="region of interest" description="Disordered" evidence="6">
    <location>
        <begin position="299"/>
        <end position="318"/>
    </location>
</feature>
<evidence type="ECO:0000256" key="3">
    <source>
        <dbReference type="ARBA" id="ARBA00022741"/>
    </source>
</evidence>
<accession>A0A2J7TKX5</accession>
<dbReference type="RefSeq" id="WP_102841730.1">
    <property type="nucleotide sequence ID" value="NZ_PDZR01000001.1"/>
</dbReference>
<dbReference type="PANTHER" id="PTHR30201">
    <property type="entry name" value="TRIPHOSPHORIBOSYL-DEPHOSPHO-COA SYNTHASE"/>
    <property type="match status" value="1"/>
</dbReference>
<dbReference type="GO" id="GO:0046917">
    <property type="term" value="F:triphosphoribosyl-dephospho-CoA synthase activity"/>
    <property type="evidence" value="ECO:0007669"/>
    <property type="project" value="UniProtKB-UniRule"/>
</dbReference>
<dbReference type="PANTHER" id="PTHR30201:SF2">
    <property type="entry name" value="2-(5''-TRIPHOSPHORIBOSYL)-3'-DEPHOSPHOCOENZYME-A SYNTHASE"/>
    <property type="match status" value="1"/>
</dbReference>
<dbReference type="Pfam" id="PF01874">
    <property type="entry name" value="CitG"/>
    <property type="match status" value="1"/>
</dbReference>